<dbReference type="Proteomes" id="UP001565474">
    <property type="component" value="Unassembled WGS sequence"/>
</dbReference>
<evidence type="ECO:0000256" key="4">
    <source>
        <dbReference type="ARBA" id="ARBA00022891"/>
    </source>
</evidence>
<dbReference type="Gene3D" id="2.140.10.10">
    <property type="entry name" value="Quinoprotein alcohol dehydrogenase-like superfamily"/>
    <property type="match status" value="1"/>
</dbReference>
<keyword evidence="6" id="KW-0732">Signal</keyword>
<evidence type="ECO:0000259" key="7">
    <source>
        <dbReference type="Pfam" id="PF01011"/>
    </source>
</evidence>
<evidence type="ECO:0000256" key="2">
    <source>
        <dbReference type="ARBA" id="ARBA00008156"/>
    </source>
</evidence>
<dbReference type="NCBIfam" id="TIGR03075">
    <property type="entry name" value="PQQ_enz_alc_DH"/>
    <property type="match status" value="1"/>
</dbReference>
<keyword evidence="3" id="KW-0479">Metal-binding</keyword>
<dbReference type="GO" id="GO:0016491">
    <property type="term" value="F:oxidoreductase activity"/>
    <property type="evidence" value="ECO:0007669"/>
    <property type="project" value="UniProtKB-KW"/>
</dbReference>
<name>A0ABV4GPN0_9BRAD</name>
<dbReference type="PANTHER" id="PTHR32303:SF4">
    <property type="entry name" value="QUINOPROTEIN GLUCOSE DEHYDROGENASE"/>
    <property type="match status" value="1"/>
</dbReference>
<dbReference type="InterPro" id="IPR018391">
    <property type="entry name" value="PQQ_b-propeller_rpt"/>
</dbReference>
<dbReference type="PANTHER" id="PTHR32303">
    <property type="entry name" value="QUINOPROTEIN ALCOHOL DEHYDROGENASE (CYTOCHROME C)"/>
    <property type="match status" value="1"/>
</dbReference>
<dbReference type="Pfam" id="PF01011">
    <property type="entry name" value="PQQ"/>
    <property type="match status" value="2"/>
</dbReference>
<dbReference type="SUPFAM" id="SSF50998">
    <property type="entry name" value="Quinoprotein alcohol dehydrogenase-like"/>
    <property type="match status" value="1"/>
</dbReference>
<protein>
    <submittedName>
        <fullName evidence="8">PQQ-dependent dehydrogenase (Methanol/ethanol family)</fullName>
        <ecNumber evidence="8">1.1.2.10</ecNumber>
    </submittedName>
</protein>
<keyword evidence="9" id="KW-1185">Reference proteome</keyword>
<accession>A0ABV4GPN0</accession>
<dbReference type="InterPro" id="IPR011047">
    <property type="entry name" value="Quinoprotein_ADH-like_sf"/>
</dbReference>
<proteinExistence type="inferred from homology"/>
<keyword evidence="5 8" id="KW-0560">Oxidoreductase</keyword>
<gene>
    <name evidence="8" type="ORF">ABH992_005865</name>
</gene>
<evidence type="ECO:0000256" key="5">
    <source>
        <dbReference type="ARBA" id="ARBA00023002"/>
    </source>
</evidence>
<organism evidence="8 9">
    <name type="scientific">Bradyrhizobium yuanmingense</name>
    <dbReference type="NCBI Taxonomy" id="108015"/>
    <lineage>
        <taxon>Bacteria</taxon>
        <taxon>Pseudomonadati</taxon>
        <taxon>Pseudomonadota</taxon>
        <taxon>Alphaproteobacteria</taxon>
        <taxon>Hyphomicrobiales</taxon>
        <taxon>Nitrobacteraceae</taxon>
        <taxon>Bradyrhizobium</taxon>
    </lineage>
</organism>
<dbReference type="CDD" id="cd10278">
    <property type="entry name" value="PQQ_MDH"/>
    <property type="match status" value="1"/>
</dbReference>
<evidence type="ECO:0000256" key="3">
    <source>
        <dbReference type="ARBA" id="ARBA00022723"/>
    </source>
</evidence>
<reference evidence="8 9" key="1">
    <citation type="submission" date="2024-07" db="EMBL/GenBank/DDBJ databases">
        <title>Genomic Encyclopedia of Type Strains, Phase V (KMG-V): Genome sequencing to study the core and pangenomes of soil and plant-associated prokaryotes.</title>
        <authorList>
            <person name="Whitman W."/>
        </authorList>
    </citation>
    <scope>NUCLEOTIDE SEQUENCE [LARGE SCALE GENOMIC DNA]</scope>
    <source>
        <strain evidence="8 9">USDA 222</strain>
    </source>
</reference>
<dbReference type="InterPro" id="IPR017512">
    <property type="entry name" value="PQQ_MeOH/EtOH_DH"/>
</dbReference>
<feature type="domain" description="Pyrrolo-quinoline quinone repeat" evidence="7">
    <location>
        <begin position="37"/>
        <end position="390"/>
    </location>
</feature>
<feature type="domain" description="Pyrrolo-quinoline quinone repeat" evidence="7">
    <location>
        <begin position="496"/>
        <end position="550"/>
    </location>
</feature>
<comment type="cofactor">
    <cofactor evidence="1">
        <name>pyrroloquinoline quinone</name>
        <dbReference type="ChEBI" id="CHEBI:58442"/>
    </cofactor>
</comment>
<keyword evidence="4" id="KW-0634">PQQ</keyword>
<dbReference type="PROSITE" id="PS00364">
    <property type="entry name" value="BACTERIAL_PQQ_2"/>
    <property type="match status" value="1"/>
</dbReference>
<comment type="caution">
    <text evidence="8">The sequence shown here is derived from an EMBL/GenBank/DDBJ whole genome shotgun (WGS) entry which is preliminary data.</text>
</comment>
<feature type="chain" id="PRO_5046043736" evidence="6">
    <location>
        <begin position="24"/>
        <end position="601"/>
    </location>
</feature>
<dbReference type="InterPro" id="IPR001479">
    <property type="entry name" value="Quinoprotein_DH_CS"/>
</dbReference>
<dbReference type="EC" id="1.1.2.10" evidence="8"/>
<dbReference type="SMART" id="SM00564">
    <property type="entry name" value="PQQ"/>
    <property type="match status" value="4"/>
</dbReference>
<evidence type="ECO:0000256" key="1">
    <source>
        <dbReference type="ARBA" id="ARBA00001931"/>
    </source>
</evidence>
<dbReference type="RefSeq" id="WP_036042004.1">
    <property type="nucleotide sequence ID" value="NZ_JBGBYD010000002.1"/>
</dbReference>
<dbReference type="EMBL" id="JBGBZN010000002">
    <property type="protein sequence ID" value="MEY9473466.1"/>
    <property type="molecule type" value="Genomic_DNA"/>
</dbReference>
<dbReference type="InterPro" id="IPR002372">
    <property type="entry name" value="PQQ_rpt_dom"/>
</dbReference>
<evidence type="ECO:0000313" key="8">
    <source>
        <dbReference type="EMBL" id="MEY9473466.1"/>
    </source>
</evidence>
<feature type="signal peptide" evidence="6">
    <location>
        <begin position="1"/>
        <end position="23"/>
    </location>
</feature>
<evidence type="ECO:0000313" key="9">
    <source>
        <dbReference type="Proteomes" id="UP001565474"/>
    </source>
</evidence>
<comment type="similarity">
    <text evidence="2">Belongs to the bacterial PQQ dehydrogenase family.</text>
</comment>
<evidence type="ECO:0000256" key="6">
    <source>
        <dbReference type="SAM" id="SignalP"/>
    </source>
</evidence>
<sequence length="601" mass="64949">MRKVLLATCLGSAAALAVGSASANDELIKMSQNPKDWVMPAGDYANTRYSKLNQINAQNVGKLQVAWTFSTGVLRGHEGGPLIIGNMMYVHTPFPNKVYAIDLSQENKIVWKYEPKQDPNVIPVMCCDTVNRGLSYGDGKIILHQADTNLVALDAKTGQVAWSATNGNPAKGETGTSSALVVKDKVLVGISGGEFGVQCHVTAYDLKSGKQVWRAYSTGPDDQIKVDPAKTMSLGKPVGPDSSLKSWQGDQWKIGGGCTWGWISYDPALNLVYYGSGNPSTWNPKQRPGDNKWSMAIFARDADTGMAKWVYQMTPHDEWDYDGVNEMILSDQQINGQNRKLLTHFDRNGLAYTMDRESGELLVAEKYDPKVNWTSGVDMDKNSPTYGRPKVVAQYSTEHGGEDKNTKGICPAALGTKDQQPAAYSPDTQLFYVPTNHVCMDYEPFKVSYTAGQPYVGATLSMYPPQGESHMGNFIAWDNKTGKIVWSNKEQFSVWSGALATAGGVVFYGTLEGYLKAVDAKTGKELYKFKTPSGIIGNVTTYENNGKQYIAILSGVGGWAGIGLAAGLTDPTAGLGAVGGYAALSNYTALGGTLTVFSLPN</sequence>